<reference evidence="3" key="1">
    <citation type="journal article" date="2019" name="Int. J. Syst. Evol. Microbiol.">
        <title>The Global Catalogue of Microorganisms (GCM) 10K type strain sequencing project: providing services to taxonomists for standard genome sequencing and annotation.</title>
        <authorList>
            <consortium name="The Broad Institute Genomics Platform"/>
            <consortium name="The Broad Institute Genome Sequencing Center for Infectious Disease"/>
            <person name="Wu L."/>
            <person name="Ma J."/>
        </authorList>
    </citation>
    <scope>NUCLEOTIDE SEQUENCE [LARGE SCALE GENOMIC DNA]</scope>
    <source>
        <strain evidence="3">JCM 17839</strain>
    </source>
</reference>
<accession>A0ABP8PFF0</accession>
<evidence type="ECO:0000313" key="3">
    <source>
        <dbReference type="Proteomes" id="UP001500731"/>
    </source>
</evidence>
<dbReference type="InterPro" id="IPR005025">
    <property type="entry name" value="FMN_Rdtase-like_dom"/>
</dbReference>
<dbReference type="SUPFAM" id="SSF52218">
    <property type="entry name" value="Flavoproteins"/>
    <property type="match status" value="1"/>
</dbReference>
<dbReference type="InterPro" id="IPR029039">
    <property type="entry name" value="Flavoprotein-like_sf"/>
</dbReference>
<dbReference type="InterPro" id="IPR050712">
    <property type="entry name" value="NAD(P)H-dep_reductase"/>
</dbReference>
<sequence>MKIEIIAHQPPYRIGVIVGSLSAQSINRKLAKALSRLAPPEFEFFDISYADLPLYNRDFDADFPQVALDFKAAVASADALLFVTPEYNRSVPGALKNAIDWGSRPWGKNVWLNKPTGVIGASTGAIGTAVAQQSLRSTLGFLNARQMTSPEAYIQFTQGLVDDDGTVTVPATEDFLRMYMTAFAEHILRVLTVIPRP</sequence>
<dbReference type="RefSeq" id="WP_345187114.1">
    <property type="nucleotide sequence ID" value="NZ_BAABGP010000016.1"/>
</dbReference>
<protein>
    <submittedName>
        <fullName evidence="2">NADPH-dependent FMN reductase</fullName>
    </submittedName>
</protein>
<dbReference type="PANTHER" id="PTHR30543">
    <property type="entry name" value="CHROMATE REDUCTASE"/>
    <property type="match status" value="1"/>
</dbReference>
<dbReference type="Gene3D" id="3.40.50.360">
    <property type="match status" value="1"/>
</dbReference>
<comment type="caution">
    <text evidence="2">The sequence shown here is derived from an EMBL/GenBank/DDBJ whole genome shotgun (WGS) entry which is preliminary data.</text>
</comment>
<evidence type="ECO:0000313" key="2">
    <source>
        <dbReference type="EMBL" id="GAA4486671.1"/>
    </source>
</evidence>
<gene>
    <name evidence="2" type="ORF">GCM10023171_23080</name>
</gene>
<organism evidence="2 3">
    <name type="scientific">Microbacterium panaciterrae</name>
    <dbReference type="NCBI Taxonomy" id="985759"/>
    <lineage>
        <taxon>Bacteria</taxon>
        <taxon>Bacillati</taxon>
        <taxon>Actinomycetota</taxon>
        <taxon>Actinomycetes</taxon>
        <taxon>Micrococcales</taxon>
        <taxon>Microbacteriaceae</taxon>
        <taxon>Microbacterium</taxon>
    </lineage>
</organism>
<keyword evidence="3" id="KW-1185">Reference proteome</keyword>
<evidence type="ECO:0000259" key="1">
    <source>
        <dbReference type="Pfam" id="PF03358"/>
    </source>
</evidence>
<dbReference type="Pfam" id="PF03358">
    <property type="entry name" value="FMN_red"/>
    <property type="match status" value="1"/>
</dbReference>
<dbReference type="PANTHER" id="PTHR30543:SF21">
    <property type="entry name" value="NAD(P)H-DEPENDENT FMN REDUCTASE LOT6"/>
    <property type="match status" value="1"/>
</dbReference>
<dbReference type="EMBL" id="BAABGP010000016">
    <property type="protein sequence ID" value="GAA4486671.1"/>
    <property type="molecule type" value="Genomic_DNA"/>
</dbReference>
<dbReference type="Proteomes" id="UP001500731">
    <property type="component" value="Unassembled WGS sequence"/>
</dbReference>
<name>A0ABP8PFF0_9MICO</name>
<feature type="domain" description="NADPH-dependent FMN reductase-like" evidence="1">
    <location>
        <begin position="13"/>
        <end position="155"/>
    </location>
</feature>
<proteinExistence type="predicted"/>